<evidence type="ECO:0000313" key="3">
    <source>
        <dbReference type="Proteomes" id="UP000249390"/>
    </source>
</evidence>
<reference evidence="2 3" key="1">
    <citation type="submission" date="2018-06" db="EMBL/GenBank/DDBJ databases">
        <title>The Genome of Cuscuta australis (Dodder) Provides Insight into the Evolution of Plant Parasitism.</title>
        <authorList>
            <person name="Liu H."/>
        </authorList>
    </citation>
    <scope>NUCLEOTIDE SEQUENCE [LARGE SCALE GENOMIC DNA]</scope>
    <source>
        <strain evidence="3">cv. Yunnan</strain>
        <tissue evidence="2">Vines</tissue>
    </source>
</reference>
<evidence type="ECO:0000256" key="1">
    <source>
        <dbReference type="SAM" id="Phobius"/>
    </source>
</evidence>
<protein>
    <submittedName>
        <fullName evidence="2">Uncharacterized protein</fullName>
    </submittedName>
</protein>
<keyword evidence="1" id="KW-0472">Membrane</keyword>
<proteinExistence type="predicted"/>
<comment type="caution">
    <text evidence="2">The sequence shown here is derived from an EMBL/GenBank/DDBJ whole genome shotgun (WGS) entry which is preliminary data.</text>
</comment>
<dbReference type="AlphaFoldDB" id="A0A328E751"/>
<keyword evidence="3" id="KW-1185">Reference proteome</keyword>
<keyword evidence="1" id="KW-0812">Transmembrane</keyword>
<accession>A0A328E751</accession>
<gene>
    <name evidence="2" type="ORF">DM860_016152</name>
</gene>
<evidence type="ECO:0000313" key="2">
    <source>
        <dbReference type="EMBL" id="RAL52303.1"/>
    </source>
</evidence>
<feature type="transmembrane region" description="Helical" evidence="1">
    <location>
        <begin position="94"/>
        <end position="115"/>
    </location>
</feature>
<sequence>MQQRVCALQDEFGVTKANEHFDGRNSAEIVQGNVGSVAGEAGESITGGKRGVQEDWRLLCCSHWAENLKKVITKGMRGITQVKKFIVMPWKSRCYRWIVGTSFIITTAVSGYPIYALPSGYSLHSLRLVGLASNSSVIYIQILQLQRLKINQLHTNTYERRAVNGARQMTVREKRGERGSGNEASPPFKILVLLGFRSGFKSCF</sequence>
<keyword evidence="1" id="KW-1133">Transmembrane helix</keyword>
<dbReference type="EMBL" id="NQVE01000035">
    <property type="protein sequence ID" value="RAL52303.1"/>
    <property type="molecule type" value="Genomic_DNA"/>
</dbReference>
<dbReference type="Proteomes" id="UP000249390">
    <property type="component" value="Unassembled WGS sequence"/>
</dbReference>
<organism evidence="2 3">
    <name type="scientific">Cuscuta australis</name>
    <dbReference type="NCBI Taxonomy" id="267555"/>
    <lineage>
        <taxon>Eukaryota</taxon>
        <taxon>Viridiplantae</taxon>
        <taxon>Streptophyta</taxon>
        <taxon>Embryophyta</taxon>
        <taxon>Tracheophyta</taxon>
        <taxon>Spermatophyta</taxon>
        <taxon>Magnoliopsida</taxon>
        <taxon>eudicotyledons</taxon>
        <taxon>Gunneridae</taxon>
        <taxon>Pentapetalae</taxon>
        <taxon>asterids</taxon>
        <taxon>lamiids</taxon>
        <taxon>Solanales</taxon>
        <taxon>Convolvulaceae</taxon>
        <taxon>Cuscuteae</taxon>
        <taxon>Cuscuta</taxon>
        <taxon>Cuscuta subgen. Grammica</taxon>
        <taxon>Cuscuta sect. Cleistogrammica</taxon>
    </lineage>
</organism>
<name>A0A328E751_9ASTE</name>